<organism evidence="1 2">
    <name type="scientific">Ephemerocybe angulata</name>
    <dbReference type="NCBI Taxonomy" id="980116"/>
    <lineage>
        <taxon>Eukaryota</taxon>
        <taxon>Fungi</taxon>
        <taxon>Dikarya</taxon>
        <taxon>Basidiomycota</taxon>
        <taxon>Agaricomycotina</taxon>
        <taxon>Agaricomycetes</taxon>
        <taxon>Agaricomycetidae</taxon>
        <taxon>Agaricales</taxon>
        <taxon>Agaricineae</taxon>
        <taxon>Psathyrellaceae</taxon>
        <taxon>Ephemerocybe</taxon>
    </lineage>
</organism>
<evidence type="ECO:0000313" key="2">
    <source>
        <dbReference type="Proteomes" id="UP000541558"/>
    </source>
</evidence>
<dbReference type="Gene3D" id="3.80.10.10">
    <property type="entry name" value="Ribonuclease Inhibitor"/>
    <property type="match status" value="1"/>
</dbReference>
<evidence type="ECO:0000313" key="1">
    <source>
        <dbReference type="EMBL" id="KAF5332843.1"/>
    </source>
</evidence>
<dbReference type="InterPro" id="IPR032675">
    <property type="entry name" value="LRR_dom_sf"/>
</dbReference>
<dbReference type="EMBL" id="JAACJK010000110">
    <property type="protein sequence ID" value="KAF5332843.1"/>
    <property type="molecule type" value="Genomic_DNA"/>
</dbReference>
<evidence type="ECO:0008006" key="3">
    <source>
        <dbReference type="Google" id="ProtNLM"/>
    </source>
</evidence>
<dbReference type="Proteomes" id="UP000541558">
    <property type="component" value="Unassembled WGS sequence"/>
</dbReference>
<proteinExistence type="predicted"/>
<protein>
    <recommendedName>
        <fullName evidence="3">F-box domain-containing protein</fullName>
    </recommendedName>
</protein>
<accession>A0A8H5C2A6</accession>
<dbReference type="OrthoDB" id="3543113at2759"/>
<sequence length="544" mass="60532">MAAPRVAVLSNYELLTSIFCCLLPWDPASMGREEVRMGRMQLRDAALACKAFKGPALACLWTYLDSLIPLVKVLPNVQLVGNTYSFHGHIPDDCALREFARHIRVIDLRATPLTPERTAPTVSPHVYVLMAKELEGKPLFPALRKVYVQAQADLTNELAALPLIFAPSVESVTFSGSSIGQPFFASYCFPLAVKEMGSLKHLALKHETLDVPASVINAIGELQTLETLDIQLPGSSQITPDSLVKVGQKLKTLTDLTLDIHFPGHRVAEQAFSVAQGHGIFPGLRTARVFSRDTHGPCSCIPPSILSRATTLAIVISAPVVDVNHFASYVEAMKTSPSIKSLELISGGNFGPIVIDDLEHLLPFFGPELALQSLKFGDMYLSTKPDIAFPFLQLCRQLSTLSETPWSIRSLTLPAFSTPIPDTFFQRSSVNIFPIIAKYFNLESLSLSVTSTAKQASELLDFERSRKRPKSKLRYLTIRDCRGSAAFTAQEYDDIAQLLDLCFPNLESMKPYADSDIEEAYWKQHWWFIERLRKMYQKLRLSQI</sequence>
<gene>
    <name evidence="1" type="ORF">D9611_005107</name>
</gene>
<name>A0A8H5C2A6_9AGAR</name>
<dbReference type="SUPFAM" id="SSF52047">
    <property type="entry name" value="RNI-like"/>
    <property type="match status" value="1"/>
</dbReference>
<reference evidence="1 2" key="1">
    <citation type="journal article" date="2020" name="ISME J.">
        <title>Uncovering the hidden diversity of litter-decomposition mechanisms in mushroom-forming fungi.</title>
        <authorList>
            <person name="Floudas D."/>
            <person name="Bentzer J."/>
            <person name="Ahren D."/>
            <person name="Johansson T."/>
            <person name="Persson P."/>
            <person name="Tunlid A."/>
        </authorList>
    </citation>
    <scope>NUCLEOTIDE SEQUENCE [LARGE SCALE GENOMIC DNA]</scope>
    <source>
        <strain evidence="1 2">CBS 175.51</strain>
    </source>
</reference>
<dbReference type="AlphaFoldDB" id="A0A8H5C2A6"/>
<comment type="caution">
    <text evidence="1">The sequence shown here is derived from an EMBL/GenBank/DDBJ whole genome shotgun (WGS) entry which is preliminary data.</text>
</comment>
<keyword evidence="2" id="KW-1185">Reference proteome</keyword>